<dbReference type="EMBL" id="OX465077">
    <property type="protein sequence ID" value="CAI9269327.1"/>
    <property type="molecule type" value="Genomic_DNA"/>
</dbReference>
<sequence>MLPLHLKGTSHPHSIVISDYNLFFCGHGVSNGRNQTKNTKAFSGHWMFGKNEIEDGDHITITVTPQWHELDSYNELVKECGVSLVYVDGEEEDVLAYYKSWNHIIGGDLSPFQTTTGQYILTNFPFLMMLL</sequence>
<organism evidence="1 2">
    <name type="scientific">Lactuca saligna</name>
    <name type="common">Willowleaf lettuce</name>
    <dbReference type="NCBI Taxonomy" id="75948"/>
    <lineage>
        <taxon>Eukaryota</taxon>
        <taxon>Viridiplantae</taxon>
        <taxon>Streptophyta</taxon>
        <taxon>Embryophyta</taxon>
        <taxon>Tracheophyta</taxon>
        <taxon>Spermatophyta</taxon>
        <taxon>Magnoliopsida</taxon>
        <taxon>eudicotyledons</taxon>
        <taxon>Gunneridae</taxon>
        <taxon>Pentapetalae</taxon>
        <taxon>asterids</taxon>
        <taxon>campanulids</taxon>
        <taxon>Asterales</taxon>
        <taxon>Asteraceae</taxon>
        <taxon>Cichorioideae</taxon>
        <taxon>Cichorieae</taxon>
        <taxon>Lactucinae</taxon>
        <taxon>Lactuca</taxon>
    </lineage>
</organism>
<evidence type="ECO:0000313" key="2">
    <source>
        <dbReference type="Proteomes" id="UP001177003"/>
    </source>
</evidence>
<evidence type="ECO:0000313" key="1">
    <source>
        <dbReference type="EMBL" id="CAI9269327.1"/>
    </source>
</evidence>
<protein>
    <submittedName>
        <fullName evidence="1">Uncharacterized protein</fullName>
    </submittedName>
</protein>
<name>A0AA35YC46_LACSI</name>
<dbReference type="Proteomes" id="UP001177003">
    <property type="component" value="Chromosome 1"/>
</dbReference>
<reference evidence="1" key="1">
    <citation type="submission" date="2023-04" db="EMBL/GenBank/DDBJ databases">
        <authorList>
            <person name="Vijverberg K."/>
            <person name="Xiong W."/>
            <person name="Schranz E."/>
        </authorList>
    </citation>
    <scope>NUCLEOTIDE SEQUENCE</scope>
</reference>
<proteinExistence type="predicted"/>
<dbReference type="AlphaFoldDB" id="A0AA35YC46"/>
<gene>
    <name evidence="1" type="ORF">LSALG_LOCUS9708</name>
</gene>
<keyword evidence="2" id="KW-1185">Reference proteome</keyword>
<accession>A0AA35YC46</accession>